<dbReference type="AlphaFoldDB" id="A0AAN4ZM09"/>
<keyword evidence="2" id="KW-1185">Reference proteome</keyword>
<dbReference type="EMBL" id="BTRK01000003">
    <property type="protein sequence ID" value="GMR40090.1"/>
    <property type="molecule type" value="Genomic_DNA"/>
</dbReference>
<proteinExistence type="predicted"/>
<organism evidence="1 2">
    <name type="scientific">Pristionchus mayeri</name>
    <dbReference type="NCBI Taxonomy" id="1317129"/>
    <lineage>
        <taxon>Eukaryota</taxon>
        <taxon>Metazoa</taxon>
        <taxon>Ecdysozoa</taxon>
        <taxon>Nematoda</taxon>
        <taxon>Chromadorea</taxon>
        <taxon>Rhabditida</taxon>
        <taxon>Rhabditina</taxon>
        <taxon>Diplogasteromorpha</taxon>
        <taxon>Diplogasteroidea</taxon>
        <taxon>Neodiplogasteridae</taxon>
        <taxon>Pristionchus</taxon>
    </lineage>
</organism>
<evidence type="ECO:0000313" key="2">
    <source>
        <dbReference type="Proteomes" id="UP001328107"/>
    </source>
</evidence>
<name>A0AAN4ZM09_9BILA</name>
<protein>
    <submittedName>
        <fullName evidence="1">Uncharacterized protein</fullName>
    </submittedName>
</protein>
<comment type="caution">
    <text evidence="1">The sequence shown here is derived from an EMBL/GenBank/DDBJ whole genome shotgun (WGS) entry which is preliminary data.</text>
</comment>
<reference evidence="2" key="1">
    <citation type="submission" date="2022-10" db="EMBL/GenBank/DDBJ databases">
        <title>Genome assembly of Pristionchus species.</title>
        <authorList>
            <person name="Yoshida K."/>
            <person name="Sommer R.J."/>
        </authorList>
    </citation>
    <scope>NUCLEOTIDE SEQUENCE [LARGE SCALE GENOMIC DNA]</scope>
    <source>
        <strain evidence="2">RS5460</strain>
    </source>
</reference>
<evidence type="ECO:0000313" key="1">
    <source>
        <dbReference type="EMBL" id="GMR40090.1"/>
    </source>
</evidence>
<accession>A0AAN4ZM09</accession>
<sequence length="220" mass="24734">MTAKITPAEISTLVNQLSPVLSRVEYDSLVLFPSTSQTFSLISKLFEGKTVPHLTFVLDGSNEKKYLTALIEKLHCDKVKLVVCYTVSNSFLIQLAGKVEQMTIAAVQKNWLEGTDANSVEAFNGVITNLAREIFKCRCSALDLTDAVHEYALDDASLLPFHLNMDIGHKEVYFIAGTSERIAKKNYVIGTKVSTFENPKKAGKYVIEVRDPQYERTWFW</sequence>
<dbReference type="Proteomes" id="UP001328107">
    <property type="component" value="Unassembled WGS sequence"/>
</dbReference>
<gene>
    <name evidence="1" type="ORF">PMAYCL1PPCAC_10285</name>
</gene>